<dbReference type="Proteomes" id="UP001108025">
    <property type="component" value="Unassembled WGS sequence"/>
</dbReference>
<dbReference type="AlphaFoldDB" id="A0A9Q3V3A5"/>
<dbReference type="Gene3D" id="1.10.540.10">
    <property type="entry name" value="Acyl-CoA dehydrogenase/oxidase, N-terminal domain"/>
    <property type="match status" value="1"/>
</dbReference>
<dbReference type="GO" id="GO:0050660">
    <property type="term" value="F:flavin adenine dinucleotide binding"/>
    <property type="evidence" value="ECO:0007669"/>
    <property type="project" value="InterPro"/>
</dbReference>
<dbReference type="PANTHER" id="PTHR43884:SF12">
    <property type="entry name" value="ISOVALERYL-COA DEHYDROGENASE, MITOCHONDRIAL-RELATED"/>
    <property type="match status" value="1"/>
</dbReference>
<dbReference type="PANTHER" id="PTHR43884">
    <property type="entry name" value="ACYL-COA DEHYDROGENASE"/>
    <property type="match status" value="1"/>
</dbReference>
<gene>
    <name evidence="1" type="ORF">LO744_08780</name>
</gene>
<sequence>MFTPQELREKMHGASEVPHEIINQIHQKRLLQIWVPKLYGGLGLRLNQGLKILFDWSKIDGSLGWMFTLCAGANFFSRNLKPKLAKELFADAKTCFGGSGMIGGTAEKQTDGTFLINGLWHFATGAPHLSHFTLNAKLTENGNSLLDESGSELIRSFVISKNQAEIIPNWKSMGMRATGTYSFKVENVKVSKDYSFIYDEFFTDDVLDKIPFRIFADLTLLVNYLGMASHFAEEAIVIRPHLDLNLFNSRIAKAMEKVIEFADEIEFLLTHSQLIISEKQFEIHEYSSDVVESLSHQILEMYFHLGLKATHTDSAIYQVFCDYFTATQHSNFRKELKEDYHHTIKRI</sequence>
<reference evidence="1" key="1">
    <citation type="submission" date="2021-11" db="EMBL/GenBank/DDBJ databases">
        <title>Description of novel Chryseobacterium species.</title>
        <authorList>
            <person name="Saticioglu I.B."/>
            <person name="Ay H."/>
            <person name="Altun S."/>
            <person name="Duman M."/>
        </authorList>
    </citation>
    <scope>NUCLEOTIDE SEQUENCE</scope>
    <source>
        <strain evidence="1">C-17</strain>
    </source>
</reference>
<evidence type="ECO:0000313" key="2">
    <source>
        <dbReference type="Proteomes" id="UP001108025"/>
    </source>
</evidence>
<dbReference type="GO" id="GO:0003995">
    <property type="term" value="F:acyl-CoA dehydrogenase activity"/>
    <property type="evidence" value="ECO:0007669"/>
    <property type="project" value="TreeGrafter"/>
</dbReference>
<dbReference type="Gene3D" id="2.40.110.10">
    <property type="entry name" value="Butyryl-CoA Dehydrogenase, subunit A, domain 2"/>
    <property type="match status" value="1"/>
</dbReference>
<dbReference type="EMBL" id="JAJNAY010000001">
    <property type="protein sequence ID" value="MCD1116948.1"/>
    <property type="molecule type" value="Genomic_DNA"/>
</dbReference>
<dbReference type="SUPFAM" id="SSF56645">
    <property type="entry name" value="Acyl-CoA dehydrogenase NM domain-like"/>
    <property type="match status" value="1"/>
</dbReference>
<evidence type="ECO:0000313" key="1">
    <source>
        <dbReference type="EMBL" id="MCD1116948.1"/>
    </source>
</evidence>
<organism evidence="1 2">
    <name type="scientific">Chryseobacterium turcicum</name>
    <dbReference type="NCBI Taxonomy" id="2898076"/>
    <lineage>
        <taxon>Bacteria</taxon>
        <taxon>Pseudomonadati</taxon>
        <taxon>Bacteroidota</taxon>
        <taxon>Flavobacteriia</taxon>
        <taxon>Flavobacteriales</taxon>
        <taxon>Weeksellaceae</taxon>
        <taxon>Chryseobacterium group</taxon>
        <taxon>Chryseobacterium</taxon>
    </lineage>
</organism>
<dbReference type="InterPro" id="IPR009100">
    <property type="entry name" value="AcylCoA_DH/oxidase_NM_dom_sf"/>
</dbReference>
<protein>
    <recommendedName>
        <fullName evidence="3">Acyl-CoA dehydrogenase</fullName>
    </recommendedName>
</protein>
<dbReference type="InterPro" id="IPR046373">
    <property type="entry name" value="Acyl-CoA_Oxase/DH_mid-dom_sf"/>
</dbReference>
<keyword evidence="2" id="KW-1185">Reference proteome</keyword>
<name>A0A9Q3V3A5_9FLAO</name>
<proteinExistence type="predicted"/>
<comment type="caution">
    <text evidence="1">The sequence shown here is derived from an EMBL/GenBank/DDBJ whole genome shotgun (WGS) entry which is preliminary data.</text>
</comment>
<dbReference type="RefSeq" id="WP_230668707.1">
    <property type="nucleotide sequence ID" value="NZ_JAJNAY010000001.1"/>
</dbReference>
<dbReference type="InterPro" id="IPR037069">
    <property type="entry name" value="AcylCoA_DH/ox_N_sf"/>
</dbReference>
<accession>A0A9Q3V3A5</accession>
<evidence type="ECO:0008006" key="3">
    <source>
        <dbReference type="Google" id="ProtNLM"/>
    </source>
</evidence>